<evidence type="ECO:0000313" key="1">
    <source>
        <dbReference type="EMBL" id="KAK9187486.1"/>
    </source>
</evidence>
<accession>A0AAP0LV77</accession>
<dbReference type="Proteomes" id="UP001428341">
    <property type="component" value="Unassembled WGS sequence"/>
</dbReference>
<gene>
    <name evidence="1" type="ORF">WN944_018882</name>
</gene>
<name>A0AAP0LV77_9ROSI</name>
<dbReference type="PANTHER" id="PTHR31973">
    <property type="entry name" value="POLYPROTEIN, PUTATIVE-RELATED"/>
    <property type="match status" value="1"/>
</dbReference>
<dbReference type="EMBL" id="JBCGBO010000007">
    <property type="protein sequence ID" value="KAK9187486.1"/>
    <property type="molecule type" value="Genomic_DNA"/>
</dbReference>
<organism evidence="1 2">
    <name type="scientific">Citrus x changshan-huyou</name>
    <dbReference type="NCBI Taxonomy" id="2935761"/>
    <lineage>
        <taxon>Eukaryota</taxon>
        <taxon>Viridiplantae</taxon>
        <taxon>Streptophyta</taxon>
        <taxon>Embryophyta</taxon>
        <taxon>Tracheophyta</taxon>
        <taxon>Spermatophyta</taxon>
        <taxon>Magnoliopsida</taxon>
        <taxon>eudicotyledons</taxon>
        <taxon>Gunneridae</taxon>
        <taxon>Pentapetalae</taxon>
        <taxon>rosids</taxon>
        <taxon>malvids</taxon>
        <taxon>Sapindales</taxon>
        <taxon>Rutaceae</taxon>
        <taxon>Aurantioideae</taxon>
        <taxon>Citrus</taxon>
    </lineage>
</organism>
<protein>
    <submittedName>
        <fullName evidence="1">Uncharacterized protein</fullName>
    </submittedName>
</protein>
<dbReference type="PANTHER" id="PTHR31973:SF190">
    <property type="entry name" value="MULE TRANSPOSASE DOMAIN-CONTAINING PROTEIN"/>
    <property type="match status" value="1"/>
</dbReference>
<sequence length="196" mass="22686">MSYANKEVTRLVDSSDDDIELGTVQLTNYLQQYEYKVGADAKHRLKLGHMFRDVGHFREILHEGQVTVDPNVRIDILKNHVQETYGLKIGKMTLYRARAKARLEVFGDHSRGYKKLFDYAAAIHKANPGAVCKTFYWSRWMSLERACSRHVYVNFSKSFVGAQLKQLFWKAAKSSNKHDFDEAMAEIKAEKEAEFE</sequence>
<keyword evidence="2" id="KW-1185">Reference proteome</keyword>
<dbReference type="AlphaFoldDB" id="A0AAP0LV77"/>
<evidence type="ECO:0000313" key="2">
    <source>
        <dbReference type="Proteomes" id="UP001428341"/>
    </source>
</evidence>
<reference evidence="1 2" key="1">
    <citation type="submission" date="2024-05" db="EMBL/GenBank/DDBJ databases">
        <title>Haplotype-resolved chromosome-level genome assembly of Huyou (Citrus changshanensis).</title>
        <authorList>
            <person name="Miao C."/>
            <person name="Chen W."/>
            <person name="Wu Y."/>
            <person name="Wang L."/>
            <person name="Zhao S."/>
            <person name="Grierson D."/>
            <person name="Xu C."/>
            <person name="Chen K."/>
        </authorList>
    </citation>
    <scope>NUCLEOTIDE SEQUENCE [LARGE SCALE GENOMIC DNA]</scope>
    <source>
        <strain evidence="1">01-14</strain>
        <tissue evidence="1">Leaf</tissue>
    </source>
</reference>
<comment type="caution">
    <text evidence="1">The sequence shown here is derived from an EMBL/GenBank/DDBJ whole genome shotgun (WGS) entry which is preliminary data.</text>
</comment>
<proteinExistence type="predicted"/>